<dbReference type="SUPFAM" id="SSF52540">
    <property type="entry name" value="P-loop containing nucleoside triphosphate hydrolases"/>
    <property type="match status" value="1"/>
</dbReference>
<dbReference type="Pfam" id="PF00005">
    <property type="entry name" value="ABC_tran"/>
    <property type="match status" value="1"/>
</dbReference>
<evidence type="ECO:0000256" key="1">
    <source>
        <dbReference type="ARBA" id="ARBA00005417"/>
    </source>
</evidence>
<dbReference type="InterPro" id="IPR003439">
    <property type="entry name" value="ABC_transporter-like_ATP-bd"/>
</dbReference>
<keyword evidence="8" id="KW-1185">Reference proteome</keyword>
<evidence type="ECO:0000256" key="2">
    <source>
        <dbReference type="ARBA" id="ARBA00022448"/>
    </source>
</evidence>
<dbReference type="InterPro" id="IPR003593">
    <property type="entry name" value="AAA+_ATPase"/>
</dbReference>
<organism evidence="7 8">
    <name type="scientific">Halobellus salinus</name>
    <dbReference type="NCBI Taxonomy" id="931585"/>
    <lineage>
        <taxon>Archaea</taxon>
        <taxon>Methanobacteriati</taxon>
        <taxon>Methanobacteriota</taxon>
        <taxon>Stenosarchaea group</taxon>
        <taxon>Halobacteria</taxon>
        <taxon>Halobacteriales</taxon>
        <taxon>Haloferacaceae</taxon>
        <taxon>Halobellus</taxon>
    </lineage>
</organism>
<dbReference type="InterPro" id="IPR027417">
    <property type="entry name" value="P-loop_NTPase"/>
</dbReference>
<evidence type="ECO:0000259" key="6">
    <source>
        <dbReference type="PROSITE" id="PS50893"/>
    </source>
</evidence>
<feature type="compositionally biased region" description="Polar residues" evidence="5">
    <location>
        <begin position="247"/>
        <end position="258"/>
    </location>
</feature>
<dbReference type="Gene3D" id="3.40.50.300">
    <property type="entry name" value="P-loop containing nucleotide triphosphate hydrolases"/>
    <property type="match status" value="1"/>
</dbReference>
<dbReference type="Proteomes" id="UP000653099">
    <property type="component" value="Unassembled WGS sequence"/>
</dbReference>
<feature type="domain" description="ABC transporter" evidence="6">
    <location>
        <begin position="8"/>
        <end position="229"/>
    </location>
</feature>
<evidence type="ECO:0000256" key="3">
    <source>
        <dbReference type="ARBA" id="ARBA00022741"/>
    </source>
</evidence>
<dbReference type="RefSeq" id="WP_188785754.1">
    <property type="nucleotide sequence ID" value="NZ_BMOC01000002.1"/>
</dbReference>
<feature type="region of interest" description="Disordered" evidence="5">
    <location>
        <begin position="238"/>
        <end position="266"/>
    </location>
</feature>
<dbReference type="OrthoDB" id="40048at2157"/>
<accession>A0A830EJK1</accession>
<evidence type="ECO:0000256" key="5">
    <source>
        <dbReference type="SAM" id="MobiDB-lite"/>
    </source>
</evidence>
<dbReference type="PROSITE" id="PS50893">
    <property type="entry name" value="ABC_TRANSPORTER_2"/>
    <property type="match status" value="1"/>
</dbReference>
<dbReference type="PANTHER" id="PTHR43335:SF4">
    <property type="entry name" value="ABC TRANSPORTER, ATP-BINDING PROTEIN"/>
    <property type="match status" value="1"/>
</dbReference>
<proteinExistence type="inferred from homology"/>
<dbReference type="EMBL" id="BMOC01000002">
    <property type="protein sequence ID" value="GGI97606.1"/>
    <property type="molecule type" value="Genomic_DNA"/>
</dbReference>
<dbReference type="GO" id="GO:0016887">
    <property type="term" value="F:ATP hydrolysis activity"/>
    <property type="evidence" value="ECO:0007669"/>
    <property type="project" value="InterPro"/>
</dbReference>
<keyword evidence="4" id="KW-0067">ATP-binding</keyword>
<dbReference type="AlphaFoldDB" id="A0A830EJK1"/>
<sequence>MTGESTPLRATGIEQAFGNVVVLSGVSVTADRGEVVAVVGPNGSGKSTLLRILAGVRPPDRGTVALPPAAGGARRLGYLPQRPAFRSGFTARDTLQFYAQLLDGVSGDDVVRTLDRVGLAGVADRDVGSLSGGMTRLLGLGQAVLGNPGVLLLDEPGSGLDPGMVERLFTVVGDLASDGTAVMVASHELPAVETHADTVAVLADGGFRAVDTPAALLDDTDTDSLSAAFLRLVGTEPDNATVASGAERSTTEAGSDTDSGGGRDNA</sequence>
<evidence type="ECO:0000313" key="8">
    <source>
        <dbReference type="Proteomes" id="UP000653099"/>
    </source>
</evidence>
<dbReference type="PANTHER" id="PTHR43335">
    <property type="entry name" value="ABC TRANSPORTER, ATP-BINDING PROTEIN"/>
    <property type="match status" value="1"/>
</dbReference>
<comment type="caution">
    <text evidence="7">The sequence shown here is derived from an EMBL/GenBank/DDBJ whole genome shotgun (WGS) entry which is preliminary data.</text>
</comment>
<reference evidence="7" key="2">
    <citation type="submission" date="2020-09" db="EMBL/GenBank/DDBJ databases">
        <authorList>
            <person name="Sun Q."/>
            <person name="Ohkuma M."/>
        </authorList>
    </citation>
    <scope>NUCLEOTIDE SEQUENCE</scope>
    <source>
        <strain evidence="7">JCM 14359</strain>
    </source>
</reference>
<evidence type="ECO:0000313" key="7">
    <source>
        <dbReference type="EMBL" id="GGI97606.1"/>
    </source>
</evidence>
<comment type="similarity">
    <text evidence="1">Belongs to the ABC transporter superfamily.</text>
</comment>
<evidence type="ECO:0000256" key="4">
    <source>
        <dbReference type="ARBA" id="ARBA00022840"/>
    </source>
</evidence>
<reference evidence="7" key="1">
    <citation type="journal article" date="2014" name="Int. J. Syst. Evol. Microbiol.">
        <title>Complete genome sequence of Corynebacterium casei LMG S-19264T (=DSM 44701T), isolated from a smear-ripened cheese.</title>
        <authorList>
            <consortium name="US DOE Joint Genome Institute (JGI-PGF)"/>
            <person name="Walter F."/>
            <person name="Albersmeier A."/>
            <person name="Kalinowski J."/>
            <person name="Ruckert C."/>
        </authorList>
    </citation>
    <scope>NUCLEOTIDE SEQUENCE</scope>
    <source>
        <strain evidence="7">JCM 14359</strain>
    </source>
</reference>
<keyword evidence="3" id="KW-0547">Nucleotide-binding</keyword>
<name>A0A830EJK1_9EURY</name>
<gene>
    <name evidence="7" type="ORF">GCM10008995_04350</name>
</gene>
<keyword evidence="2" id="KW-0813">Transport</keyword>
<protein>
    <recommendedName>
        <fullName evidence="6">ABC transporter domain-containing protein</fullName>
    </recommendedName>
</protein>
<dbReference type="GO" id="GO:0005524">
    <property type="term" value="F:ATP binding"/>
    <property type="evidence" value="ECO:0007669"/>
    <property type="project" value="UniProtKB-KW"/>
</dbReference>
<dbReference type="SMART" id="SM00382">
    <property type="entry name" value="AAA"/>
    <property type="match status" value="1"/>
</dbReference>